<comment type="caution">
    <text evidence="1">The sequence shown here is derived from an EMBL/GenBank/DDBJ whole genome shotgun (WGS) entry which is preliminary data.</text>
</comment>
<dbReference type="EMBL" id="FCNX02000003">
    <property type="protein sequence ID" value="SAK57248.1"/>
    <property type="molecule type" value="Genomic_DNA"/>
</dbReference>
<evidence type="ECO:0000313" key="2">
    <source>
        <dbReference type="Proteomes" id="UP000054903"/>
    </source>
</evidence>
<name>A0A158AHF8_9BURK</name>
<keyword evidence="2" id="KW-1185">Reference proteome</keyword>
<evidence type="ECO:0000313" key="1">
    <source>
        <dbReference type="EMBL" id="SAK57248.1"/>
    </source>
</evidence>
<proteinExistence type="predicted"/>
<sequence length="58" mass="6523">MVCRDPLRRPPSMLSAAIDPIRSVGVAAMEKHVRARGGLLRKDLDSRGRGRRDHIYVL</sequence>
<dbReference type="AlphaFoldDB" id="A0A158AHF8"/>
<accession>A0A158AHF8</accession>
<protein>
    <submittedName>
        <fullName evidence="1">Uncharacterized protein</fullName>
    </submittedName>
</protein>
<reference evidence="1" key="1">
    <citation type="submission" date="2016-01" db="EMBL/GenBank/DDBJ databases">
        <authorList>
            <person name="Peeters C."/>
        </authorList>
    </citation>
    <scope>NUCLEOTIDE SEQUENCE</scope>
    <source>
        <strain evidence="1">LMG 29320</strain>
    </source>
</reference>
<dbReference type="Proteomes" id="UP000054903">
    <property type="component" value="Unassembled WGS sequence"/>
</dbReference>
<gene>
    <name evidence="1" type="ORF">AWB77_01806</name>
</gene>
<organism evidence="1 2">
    <name type="scientific">Caballeronia fortuita</name>
    <dbReference type="NCBI Taxonomy" id="1777138"/>
    <lineage>
        <taxon>Bacteria</taxon>
        <taxon>Pseudomonadati</taxon>
        <taxon>Pseudomonadota</taxon>
        <taxon>Betaproteobacteria</taxon>
        <taxon>Burkholderiales</taxon>
        <taxon>Burkholderiaceae</taxon>
        <taxon>Caballeronia</taxon>
    </lineage>
</organism>